<dbReference type="OMA" id="HINTDCE"/>
<evidence type="ECO:0000256" key="11">
    <source>
        <dbReference type="SAM" id="Phobius"/>
    </source>
</evidence>
<comment type="subcellular location">
    <subcellularLocation>
        <location evidence="1">Membrane</location>
        <topology evidence="1">Multi-pass membrane protein</topology>
    </subcellularLocation>
</comment>
<dbReference type="InterPro" id="IPR011527">
    <property type="entry name" value="ABC1_TM_dom"/>
</dbReference>
<keyword evidence="5" id="KW-0547">Nucleotide-binding</keyword>
<feature type="transmembrane region" description="Helical" evidence="11">
    <location>
        <begin position="999"/>
        <end position="1018"/>
    </location>
</feature>
<feature type="domain" description="ABC transmembrane type-1" evidence="13">
    <location>
        <begin position="1003"/>
        <end position="1281"/>
    </location>
</feature>
<dbReference type="CDD" id="cd03244">
    <property type="entry name" value="ABCC_MRP_domain2"/>
    <property type="match status" value="1"/>
</dbReference>
<dbReference type="InterPro" id="IPR050173">
    <property type="entry name" value="ABC_transporter_C-like"/>
</dbReference>
<feature type="transmembrane region" description="Helical" evidence="11">
    <location>
        <begin position="1122"/>
        <end position="1141"/>
    </location>
</feature>
<feature type="region of interest" description="Disordered" evidence="10">
    <location>
        <begin position="907"/>
        <end position="942"/>
    </location>
</feature>
<dbReference type="RefSeq" id="XP_007271967.1">
    <property type="nucleotide sequence ID" value="XM_007271905.1"/>
</dbReference>
<gene>
    <name evidence="14" type="ORF">FOMMEDRAFT_143604</name>
</gene>
<dbReference type="PROSITE" id="PS50929">
    <property type="entry name" value="ABC_TM1F"/>
    <property type="match status" value="2"/>
</dbReference>
<keyword evidence="9" id="KW-0325">Glycoprotein</keyword>
<dbReference type="Pfam" id="PF00664">
    <property type="entry name" value="ABC_membrane"/>
    <property type="match status" value="2"/>
</dbReference>
<feature type="transmembrane region" description="Helical" evidence="11">
    <location>
        <begin position="313"/>
        <end position="333"/>
    </location>
</feature>
<evidence type="ECO:0000256" key="7">
    <source>
        <dbReference type="ARBA" id="ARBA00022989"/>
    </source>
</evidence>
<feature type="domain" description="ABC transporter" evidence="12">
    <location>
        <begin position="1319"/>
        <end position="1562"/>
    </location>
</feature>
<evidence type="ECO:0000256" key="9">
    <source>
        <dbReference type="ARBA" id="ARBA00023180"/>
    </source>
</evidence>
<dbReference type="Proteomes" id="UP000053630">
    <property type="component" value="Unassembled WGS sequence"/>
</dbReference>
<dbReference type="FunFam" id="3.40.50.300:FF:001354">
    <property type="entry name" value="ATP-binding cassette (ABC) transporter, putative"/>
    <property type="match status" value="1"/>
</dbReference>
<dbReference type="CDD" id="cd18596">
    <property type="entry name" value="ABC_6TM_VMR1_D1_like"/>
    <property type="match status" value="1"/>
</dbReference>
<dbReference type="GO" id="GO:0140359">
    <property type="term" value="F:ABC-type transporter activity"/>
    <property type="evidence" value="ECO:0007669"/>
    <property type="project" value="InterPro"/>
</dbReference>
<feature type="transmembrane region" description="Helical" evidence="11">
    <location>
        <begin position="6"/>
        <end position="25"/>
    </location>
</feature>
<dbReference type="Gene3D" id="1.20.1560.10">
    <property type="entry name" value="ABC transporter type 1, transmembrane domain"/>
    <property type="match status" value="2"/>
</dbReference>
<keyword evidence="4" id="KW-0677">Repeat</keyword>
<dbReference type="GeneID" id="18672902"/>
<feature type="transmembrane region" description="Helical" evidence="11">
    <location>
        <begin position="353"/>
        <end position="370"/>
    </location>
</feature>
<dbReference type="InterPro" id="IPR036640">
    <property type="entry name" value="ABC1_TM_sf"/>
</dbReference>
<dbReference type="PANTHER" id="PTHR24223:SF353">
    <property type="entry name" value="ABC TRANSPORTER ATP-BINDING PROTEIN_PERMEASE VMR1-RELATED"/>
    <property type="match status" value="1"/>
</dbReference>
<dbReference type="FunFam" id="3.40.50.300:FF:000825">
    <property type="entry name" value="ABC bile acid transporter"/>
    <property type="match status" value="1"/>
</dbReference>
<dbReference type="CDD" id="cd18604">
    <property type="entry name" value="ABC_6TM_VMR1_D2_like"/>
    <property type="match status" value="1"/>
</dbReference>
<dbReference type="eggNOG" id="KOG0054">
    <property type="taxonomic scope" value="Eukaryota"/>
</dbReference>
<dbReference type="Gene3D" id="3.40.50.300">
    <property type="entry name" value="P-loop containing nucleotide triphosphate hydrolases"/>
    <property type="match status" value="2"/>
</dbReference>
<dbReference type="SMART" id="SM00382">
    <property type="entry name" value="AAA"/>
    <property type="match status" value="2"/>
</dbReference>
<feature type="domain" description="ABC transmembrane type-1" evidence="13">
    <location>
        <begin position="316"/>
        <end position="620"/>
    </location>
</feature>
<evidence type="ECO:0000256" key="2">
    <source>
        <dbReference type="ARBA" id="ARBA00022448"/>
    </source>
</evidence>
<dbReference type="SUPFAM" id="SSF90123">
    <property type="entry name" value="ABC transporter transmembrane region"/>
    <property type="match status" value="2"/>
</dbReference>
<feature type="transmembrane region" description="Helical" evidence="11">
    <location>
        <begin position="178"/>
        <end position="195"/>
    </location>
</feature>
<dbReference type="GO" id="GO:0005524">
    <property type="term" value="F:ATP binding"/>
    <property type="evidence" value="ECO:0007669"/>
    <property type="project" value="UniProtKB-KW"/>
</dbReference>
<accession>R7SHK7</accession>
<evidence type="ECO:0000259" key="12">
    <source>
        <dbReference type="PROSITE" id="PS50893"/>
    </source>
</evidence>
<keyword evidence="15" id="KW-1185">Reference proteome</keyword>
<evidence type="ECO:0000256" key="8">
    <source>
        <dbReference type="ARBA" id="ARBA00023136"/>
    </source>
</evidence>
<keyword evidence="6" id="KW-0067">ATP-binding</keyword>
<keyword evidence="8 11" id="KW-0472">Membrane</keyword>
<evidence type="ECO:0000256" key="1">
    <source>
        <dbReference type="ARBA" id="ARBA00004141"/>
    </source>
</evidence>
<feature type="transmembrane region" description="Helical" evidence="11">
    <location>
        <begin position="116"/>
        <end position="137"/>
    </location>
</feature>
<feature type="compositionally biased region" description="Basic and acidic residues" evidence="10">
    <location>
        <begin position="915"/>
        <end position="929"/>
    </location>
</feature>
<keyword evidence="3 11" id="KW-0812">Transmembrane</keyword>
<feature type="domain" description="ABC transporter" evidence="12">
    <location>
        <begin position="664"/>
        <end position="913"/>
    </location>
</feature>
<reference evidence="15" key="1">
    <citation type="journal article" date="2012" name="Science">
        <title>The Paleozoic origin of enzymatic lignin decomposition reconstructed from 31 fungal genomes.</title>
        <authorList>
            <person name="Floudas D."/>
            <person name="Binder M."/>
            <person name="Riley R."/>
            <person name="Barry K."/>
            <person name="Blanchette R.A."/>
            <person name="Henrissat B."/>
            <person name="Martinez A.T."/>
            <person name="Otillar R."/>
            <person name="Spatafora J.W."/>
            <person name="Yadav J.S."/>
            <person name="Aerts A."/>
            <person name="Benoit I."/>
            <person name="Boyd A."/>
            <person name="Carlson A."/>
            <person name="Copeland A."/>
            <person name="Coutinho P.M."/>
            <person name="de Vries R.P."/>
            <person name="Ferreira P."/>
            <person name="Findley K."/>
            <person name="Foster B."/>
            <person name="Gaskell J."/>
            <person name="Glotzer D."/>
            <person name="Gorecki P."/>
            <person name="Heitman J."/>
            <person name="Hesse C."/>
            <person name="Hori C."/>
            <person name="Igarashi K."/>
            <person name="Jurgens J.A."/>
            <person name="Kallen N."/>
            <person name="Kersten P."/>
            <person name="Kohler A."/>
            <person name="Kuees U."/>
            <person name="Kumar T.K.A."/>
            <person name="Kuo A."/>
            <person name="LaButti K."/>
            <person name="Larrondo L.F."/>
            <person name="Lindquist E."/>
            <person name="Ling A."/>
            <person name="Lombard V."/>
            <person name="Lucas S."/>
            <person name="Lundell T."/>
            <person name="Martin R."/>
            <person name="McLaughlin D.J."/>
            <person name="Morgenstern I."/>
            <person name="Morin E."/>
            <person name="Murat C."/>
            <person name="Nagy L.G."/>
            <person name="Nolan M."/>
            <person name="Ohm R.A."/>
            <person name="Patyshakuliyeva A."/>
            <person name="Rokas A."/>
            <person name="Ruiz-Duenas F.J."/>
            <person name="Sabat G."/>
            <person name="Salamov A."/>
            <person name="Samejima M."/>
            <person name="Schmutz J."/>
            <person name="Slot J.C."/>
            <person name="St John F."/>
            <person name="Stenlid J."/>
            <person name="Sun H."/>
            <person name="Sun S."/>
            <person name="Syed K."/>
            <person name="Tsang A."/>
            <person name="Wiebenga A."/>
            <person name="Young D."/>
            <person name="Pisabarro A."/>
            <person name="Eastwood D.C."/>
            <person name="Martin F."/>
            <person name="Cullen D."/>
            <person name="Grigoriev I.V."/>
            <person name="Hibbett D.S."/>
        </authorList>
    </citation>
    <scope>NUCLEOTIDE SEQUENCE [LARGE SCALE GENOMIC DNA]</scope>
    <source>
        <strain evidence="15">MF3/22</strain>
    </source>
</reference>
<feature type="transmembrane region" description="Helical" evidence="11">
    <location>
        <begin position="554"/>
        <end position="581"/>
    </location>
</feature>
<organism evidence="14 15">
    <name type="scientific">Fomitiporia mediterranea (strain MF3/22)</name>
    <name type="common">Grapevine white-rot fungus</name>
    <dbReference type="NCBI Taxonomy" id="694068"/>
    <lineage>
        <taxon>Eukaryota</taxon>
        <taxon>Fungi</taxon>
        <taxon>Dikarya</taxon>
        <taxon>Basidiomycota</taxon>
        <taxon>Agaricomycotina</taxon>
        <taxon>Agaricomycetes</taxon>
        <taxon>Hymenochaetales</taxon>
        <taxon>Hymenochaetaceae</taxon>
        <taxon>Fomitiporia</taxon>
    </lineage>
</organism>
<dbReference type="InterPro" id="IPR003593">
    <property type="entry name" value="AAA+_ATPase"/>
</dbReference>
<keyword evidence="2" id="KW-0813">Transport</keyword>
<dbReference type="KEGG" id="fme:FOMMEDRAFT_143604"/>
<evidence type="ECO:0000259" key="13">
    <source>
        <dbReference type="PROSITE" id="PS50929"/>
    </source>
</evidence>
<evidence type="ECO:0000313" key="14">
    <source>
        <dbReference type="EMBL" id="EJC97742.1"/>
    </source>
</evidence>
<protein>
    <submittedName>
        <fullName evidence="14">Multidrug resistance-associated ABC transporter</fullName>
    </submittedName>
</protein>
<sequence length="1579" mass="176326">MFALHLEVGIALCCCAVISTITFLLQTRPKEGQIQLLSDDDDDVLGGSVETTDPFHVTGPEEVIDGYPVDEKRFWAKIRLRKLALSWTAAALLAVQTGVFVWSLTTHKNSRDVASGALHVAFSVHTFILTVASIKLSDQYWHRRITVHLALLSTTAFVLFMTATILLPQLAWERPRRIGWYIALTLWLIMFWLSVRMKRGPAMHFSPELVYPNKIIKHADEPGEVMDKNVCDDVNSSSWEAILFSYTTRIVKLGYLSQNLEIGDLPLLSADMRAATIFAQMKAVCRRYRIRTARPGSGWQLAYQLLRANTRKLSYLISLILVVSVLFYGPMFFLERLVAYLETDTSRQDPQQGWVYCAGLFASSVLLALVTERLWSLALTDLQIKIRIQLNSLLFAKTLRRKDVVSTGIGLDKELDASFKRNTSGAGEEFSSKVQIMNLMTIDVDRVAEFVWHFYTLIDGPIEIAVGTAFLYQLMGVSCFFGLAVTCLFLPMNNYTGKFVVRIQENLMRTRDERVSLMNEALGAIRMLKFMAWERSFEARILKIRERELKYQQLNYILQMIFVSIWNLSPLLVTLVSFWHFAVVRQQPLTPSVAFTSIAIFSKLKFALNAIPGTMVKTLQSFVSIRRIEEYLSSSEVGHVDPLDGLQCPIAFRSAIVTWPQERVDQSSAALSAFSTPRRIFTLIDITLDFPVGEMSLICGKLGSGKTLLLQALLGEADVLVGRVSCPRSPPNTIGSFSGIIPPPENWIVNGTCAYVSQTTWLQNATIRENILFNLPFVEERYRKAVEACALIEDFAILEDGDESEIGERGITLSGGQKARVSLARAIYSRASVLVLDDVLSAVDSHTALHLYYKCLKGELAHGRTIILASHHIQLCAPGAKYVVALDNGRISFAGTPEEFQQSGVAAGLLQSEQSENKEGNRKRSERRTSSVGPSTPMADGKDLAVGATAHTKVSASEDVDTGSAEKKGPRKLVEDEKRAVGHIGKEVWKAYFCSIGNWSYWIIFILSFLLAAASPIAENGWLSHWSGLVEKHQDFKDPMHYISIYALLVDLTSLQGLVFATLRWFVLYRGSIFASRALYKKLLETVLFASLRFHDTVSRGRLLNRFEKDMEVIDSSLPDDFGNTLIFFTTACAAIATITYVGGPRFFAATLILGVFYYNVAKVYGKCCRDLRRLDSVSRSPLYSIYSETISGVPVLRAFGAGSKFMHDMLNCVNANANPYFWLWKVNRWVSTRVNLLSSVLAGVTGVIALVDPSIDASLAGFTLVFATKVTQDLQRFVQLEQSMVAVERVKEYSDLPKEGPEFIAPRPPESWPSKGSVDCRNLVIRYAPDLPAVLHNLTFKVHAGEKVGILGRTGSGKSTLALSFFRFVEASGGRILVDGVDIAKIGLTDLRSKLTIIPQDPIILSGTLRSTLDVFDEYMDAEIFEALRRVHLVPSTRETVLHEINENIFCNLDTPVSEGGENFSAGQKQLLCLARAILKRSKLLIMDEATASVDYATDRLIGRTIRQEFADSTMLTIAHRLRTVIDYSRVMILDQGRIVEYDRPGTLLSDPSSYFYSLCEAEGEEEFNMLKKIAGVI</sequence>
<evidence type="ECO:0000256" key="3">
    <source>
        <dbReference type="ARBA" id="ARBA00022692"/>
    </source>
</evidence>
<feature type="transmembrane region" description="Helical" evidence="11">
    <location>
        <begin position="83"/>
        <end position="104"/>
    </location>
</feature>
<dbReference type="PANTHER" id="PTHR24223">
    <property type="entry name" value="ATP-BINDING CASSETTE SUB-FAMILY C"/>
    <property type="match status" value="1"/>
</dbReference>
<dbReference type="EMBL" id="JH717985">
    <property type="protein sequence ID" value="EJC97742.1"/>
    <property type="molecule type" value="Genomic_DNA"/>
</dbReference>
<evidence type="ECO:0000256" key="6">
    <source>
        <dbReference type="ARBA" id="ARBA00022840"/>
    </source>
</evidence>
<dbReference type="CDD" id="cd03250">
    <property type="entry name" value="ABCC_MRP_domain1"/>
    <property type="match status" value="1"/>
</dbReference>
<dbReference type="PROSITE" id="PS50893">
    <property type="entry name" value="ABC_TRANSPORTER_2"/>
    <property type="match status" value="2"/>
</dbReference>
<evidence type="ECO:0000256" key="10">
    <source>
        <dbReference type="SAM" id="MobiDB-lite"/>
    </source>
</evidence>
<dbReference type="InterPro" id="IPR017871">
    <property type="entry name" value="ABC_transporter-like_CS"/>
</dbReference>
<evidence type="ECO:0000256" key="5">
    <source>
        <dbReference type="ARBA" id="ARBA00022741"/>
    </source>
</evidence>
<dbReference type="PROSITE" id="PS00211">
    <property type="entry name" value="ABC_TRANSPORTER_1"/>
    <property type="match status" value="2"/>
</dbReference>
<feature type="transmembrane region" description="Helical" evidence="11">
    <location>
        <begin position="1043"/>
        <end position="1067"/>
    </location>
</feature>
<feature type="transmembrane region" description="Helical" evidence="11">
    <location>
        <begin position="149"/>
        <end position="172"/>
    </location>
</feature>
<dbReference type="OrthoDB" id="6500128at2759"/>
<keyword evidence="7 11" id="KW-1133">Transmembrane helix</keyword>
<dbReference type="GO" id="GO:0016887">
    <property type="term" value="F:ATP hydrolysis activity"/>
    <property type="evidence" value="ECO:0007669"/>
    <property type="project" value="InterPro"/>
</dbReference>
<proteinExistence type="predicted"/>
<feature type="transmembrane region" description="Helical" evidence="11">
    <location>
        <begin position="470"/>
        <end position="492"/>
    </location>
</feature>
<evidence type="ECO:0000313" key="15">
    <source>
        <dbReference type="Proteomes" id="UP000053630"/>
    </source>
</evidence>
<name>R7SHK7_FOMME</name>
<dbReference type="SUPFAM" id="SSF52540">
    <property type="entry name" value="P-loop containing nucleoside triphosphate hydrolases"/>
    <property type="match status" value="2"/>
</dbReference>
<dbReference type="GO" id="GO:0000329">
    <property type="term" value="C:fungal-type vacuole membrane"/>
    <property type="evidence" value="ECO:0007669"/>
    <property type="project" value="TreeGrafter"/>
</dbReference>
<dbReference type="Pfam" id="PF00005">
    <property type="entry name" value="ABC_tran"/>
    <property type="match status" value="2"/>
</dbReference>
<dbReference type="InterPro" id="IPR027417">
    <property type="entry name" value="P-loop_NTPase"/>
</dbReference>
<dbReference type="FunFam" id="1.20.1560.10:FF:000013">
    <property type="entry name" value="ABC transporter C family member 2"/>
    <property type="match status" value="1"/>
</dbReference>
<dbReference type="InterPro" id="IPR003439">
    <property type="entry name" value="ABC_transporter-like_ATP-bd"/>
</dbReference>
<evidence type="ECO:0000256" key="4">
    <source>
        <dbReference type="ARBA" id="ARBA00022737"/>
    </source>
</evidence>